<evidence type="ECO:0000313" key="6">
    <source>
        <dbReference type="Proteomes" id="UP000584325"/>
    </source>
</evidence>
<dbReference type="EMBL" id="JACHXS010000010">
    <property type="protein sequence ID" value="MBB3223771.1"/>
    <property type="molecule type" value="Genomic_DNA"/>
</dbReference>
<dbReference type="InterPro" id="IPR021255">
    <property type="entry name" value="DUF2807"/>
</dbReference>
<dbReference type="RefSeq" id="WP_137315635.1">
    <property type="nucleotide sequence ID" value="NZ_CP040017.1"/>
</dbReference>
<name>A0A4P8HU50_9BURK</name>
<evidence type="ECO:0000313" key="4">
    <source>
        <dbReference type="EMBL" id="QCP12806.1"/>
    </source>
</evidence>
<dbReference type="Pfam" id="PF10988">
    <property type="entry name" value="DUF2807"/>
    <property type="match status" value="1"/>
</dbReference>
<gene>
    <name evidence="4" type="ORF">FCL38_21950</name>
    <name evidence="3" type="ORF">FHS02_004624</name>
</gene>
<protein>
    <submittedName>
        <fullName evidence="4">DUF2807 domain-containing protein</fullName>
    </submittedName>
</protein>
<accession>A0A4P8HU50</accession>
<dbReference type="Proteomes" id="UP000584325">
    <property type="component" value="Unassembled WGS sequence"/>
</dbReference>
<sequence length="254" mass="26118">MHKFVNATMMAVALYASTGGAVAAADIASESRTVDARVVKVVLDGVIDLTLKQGAQPALTISGERRYLPKVVVTQRGDTLRIGTDLQGIHLGRPALSAELTLPNLAELVSAGVGSADVHGFSGERLRIALDGAGTVRMQAQYRNLDANLNGAGSMTVNMGLAESVALNLRGAGQMVVSGESRNLRARLGGVGSLDAQGLKSDSVDVDMTGLGGATVFAKTSANLRLTGLGSASVYGRPASRSASARGLGHVNWH</sequence>
<dbReference type="EMBL" id="CP040017">
    <property type="protein sequence ID" value="QCP12806.1"/>
    <property type="molecule type" value="Genomic_DNA"/>
</dbReference>
<evidence type="ECO:0000313" key="5">
    <source>
        <dbReference type="Proteomes" id="UP000298763"/>
    </source>
</evidence>
<dbReference type="OrthoDB" id="8706990at2"/>
<organism evidence="3 6">
    <name type="scientific">Pseudoduganella umbonata</name>
    <dbReference type="NCBI Taxonomy" id="864828"/>
    <lineage>
        <taxon>Bacteria</taxon>
        <taxon>Pseudomonadati</taxon>
        <taxon>Pseudomonadota</taxon>
        <taxon>Betaproteobacteria</taxon>
        <taxon>Burkholderiales</taxon>
        <taxon>Oxalobacteraceae</taxon>
        <taxon>Telluria group</taxon>
        <taxon>Pseudoduganella</taxon>
    </lineage>
</organism>
<feature type="domain" description="Putative auto-transporter adhesin head GIN" evidence="2">
    <location>
        <begin position="40"/>
        <end position="238"/>
    </location>
</feature>
<keyword evidence="5" id="KW-1185">Reference proteome</keyword>
<reference evidence="4 5" key="1">
    <citation type="submission" date="2019-05" db="EMBL/GenBank/DDBJ databases">
        <title>Draft Genome Sequences of Six Type Strains of the Genus Massilia.</title>
        <authorList>
            <person name="Miess H."/>
            <person name="Frediansyhah A."/>
            <person name="Gross H."/>
        </authorList>
    </citation>
    <scope>NUCLEOTIDE SEQUENCE [LARGE SCALE GENOMIC DNA]</scope>
    <source>
        <strain evidence="4 5">DSMZ 26121</strain>
    </source>
</reference>
<evidence type="ECO:0000256" key="1">
    <source>
        <dbReference type="SAM" id="SignalP"/>
    </source>
</evidence>
<reference evidence="3 6" key="2">
    <citation type="submission" date="2020-08" db="EMBL/GenBank/DDBJ databases">
        <title>Genomic Encyclopedia of Type Strains, Phase III (KMG-III): the genomes of soil and plant-associated and newly described type strains.</title>
        <authorList>
            <person name="Whitman W."/>
        </authorList>
    </citation>
    <scope>NUCLEOTIDE SEQUENCE [LARGE SCALE GENOMIC DNA]</scope>
    <source>
        <strain evidence="3 6">CECT 7753</strain>
    </source>
</reference>
<dbReference type="Gene3D" id="2.160.20.120">
    <property type="match status" value="1"/>
</dbReference>
<dbReference type="Proteomes" id="UP000298763">
    <property type="component" value="Chromosome"/>
</dbReference>
<proteinExistence type="predicted"/>
<feature type="signal peptide" evidence="1">
    <location>
        <begin position="1"/>
        <end position="23"/>
    </location>
</feature>
<evidence type="ECO:0000313" key="3">
    <source>
        <dbReference type="EMBL" id="MBB3223771.1"/>
    </source>
</evidence>
<keyword evidence="1" id="KW-0732">Signal</keyword>
<evidence type="ECO:0000259" key="2">
    <source>
        <dbReference type="Pfam" id="PF10988"/>
    </source>
</evidence>
<dbReference type="AlphaFoldDB" id="A0A4P8HU50"/>
<feature type="chain" id="PRO_5044607530" evidence="1">
    <location>
        <begin position="24"/>
        <end position="254"/>
    </location>
</feature>